<feature type="region of interest" description="Disordered" evidence="1">
    <location>
        <begin position="212"/>
        <end position="237"/>
    </location>
</feature>
<proteinExistence type="predicted"/>
<evidence type="ECO:0000313" key="4">
    <source>
        <dbReference type="EMBL" id="GAK57976.1"/>
    </source>
</evidence>
<dbReference type="PANTHER" id="PTHR36194">
    <property type="entry name" value="S-LAYER-LIKE PROTEIN"/>
    <property type="match status" value="1"/>
</dbReference>
<name>A0A081C071_VECG1</name>
<dbReference type="AlphaFoldDB" id="A0A081C071"/>
<evidence type="ECO:0000256" key="2">
    <source>
        <dbReference type="SAM" id="SignalP"/>
    </source>
</evidence>
<feature type="chain" id="PRO_5001755428" description="DUF4384 domain-containing protein" evidence="2">
    <location>
        <begin position="27"/>
        <end position="237"/>
    </location>
</feature>
<gene>
    <name evidence="4" type="ORF">U27_04949</name>
</gene>
<feature type="domain" description="DUF4384" evidence="3">
    <location>
        <begin position="62"/>
        <end position="140"/>
    </location>
</feature>
<dbReference type="HOGENOM" id="CLU_1164066_0_0_0"/>
<feature type="compositionally biased region" description="Polar residues" evidence="1">
    <location>
        <begin position="225"/>
        <end position="237"/>
    </location>
</feature>
<dbReference type="Pfam" id="PF14326">
    <property type="entry name" value="DUF4384"/>
    <property type="match status" value="1"/>
</dbReference>
<evidence type="ECO:0000259" key="3">
    <source>
        <dbReference type="Pfam" id="PF14326"/>
    </source>
</evidence>
<feature type="signal peptide" evidence="2">
    <location>
        <begin position="1"/>
        <end position="26"/>
    </location>
</feature>
<dbReference type="PANTHER" id="PTHR36194:SF1">
    <property type="entry name" value="S-LAYER-LIKE PROTEIN"/>
    <property type="match status" value="1"/>
</dbReference>
<organism evidence="4">
    <name type="scientific">Vecturithrix granuli</name>
    <dbReference type="NCBI Taxonomy" id="1499967"/>
    <lineage>
        <taxon>Bacteria</taxon>
        <taxon>Candidatus Moduliflexota</taxon>
        <taxon>Candidatus Vecturitrichia</taxon>
        <taxon>Candidatus Vecturitrichales</taxon>
        <taxon>Candidatus Vecturitrichaceae</taxon>
        <taxon>Candidatus Vecturithrix</taxon>
    </lineage>
</organism>
<dbReference type="STRING" id="1499967.U27_04949"/>
<accession>A0A081C071</accession>
<dbReference type="EMBL" id="DF820466">
    <property type="protein sequence ID" value="GAK57976.1"/>
    <property type="molecule type" value="Genomic_DNA"/>
</dbReference>
<reference evidence="4" key="1">
    <citation type="journal article" date="2015" name="PeerJ">
        <title>First genomic representation of candidate bacterial phylum KSB3 points to enhanced environmental sensing as a trigger of wastewater bulking.</title>
        <authorList>
            <person name="Sekiguchi Y."/>
            <person name="Ohashi A."/>
            <person name="Parks D.H."/>
            <person name="Yamauchi T."/>
            <person name="Tyson G.W."/>
            <person name="Hugenholtz P."/>
        </authorList>
    </citation>
    <scope>NUCLEOTIDE SEQUENCE [LARGE SCALE GENOMIC DNA]</scope>
</reference>
<sequence>MTFLNRHTIIVLLLLSSSMSWFSAQAQETSFSPEYEKLINTLEELKPAESIVVRMGTEKEEYNLGEPFELRFQVSQESYITLMDISPEGDITFIVPSIKVPENKVEADKVYSTLHHFELPIKIAPPTGYETINLFCTTEPFTFFDTTFEQEPFYTIKKDDKERLSALIARLEQLKEIVWAGTSVQFFIRSATRGAGPSPARKFGAIPPVESTGTSGVFFPPLDPTGTTGKTENPVTP</sequence>
<evidence type="ECO:0000313" key="5">
    <source>
        <dbReference type="Proteomes" id="UP000030661"/>
    </source>
</evidence>
<dbReference type="Proteomes" id="UP000030661">
    <property type="component" value="Unassembled WGS sequence"/>
</dbReference>
<protein>
    <recommendedName>
        <fullName evidence="3">DUF4384 domain-containing protein</fullName>
    </recommendedName>
</protein>
<evidence type="ECO:0000256" key="1">
    <source>
        <dbReference type="SAM" id="MobiDB-lite"/>
    </source>
</evidence>
<dbReference type="InterPro" id="IPR025493">
    <property type="entry name" value="DUF4384"/>
</dbReference>
<keyword evidence="2" id="KW-0732">Signal</keyword>
<keyword evidence="5" id="KW-1185">Reference proteome</keyword>